<keyword evidence="4" id="KW-1185">Reference proteome</keyword>
<protein>
    <submittedName>
        <fullName evidence="3">ATP-dependent RNA helicase YTHDC2</fullName>
    </submittedName>
</protein>
<dbReference type="Pfam" id="PF21010">
    <property type="entry name" value="HA2_C"/>
    <property type="match status" value="1"/>
</dbReference>
<feature type="region of interest" description="Disordered" evidence="1">
    <location>
        <begin position="415"/>
        <end position="441"/>
    </location>
</feature>
<dbReference type="Gene3D" id="1.20.120.1080">
    <property type="match status" value="1"/>
</dbReference>
<comment type="caution">
    <text evidence="3">The sequence shown here is derived from an EMBL/GenBank/DDBJ whole genome shotgun (WGS) entry which is preliminary data.</text>
</comment>
<evidence type="ECO:0000259" key="2">
    <source>
        <dbReference type="SMART" id="SM00847"/>
    </source>
</evidence>
<dbReference type="EMBL" id="JXXN02002246">
    <property type="protein sequence ID" value="THD23255.1"/>
    <property type="molecule type" value="Genomic_DNA"/>
</dbReference>
<organism evidence="3 4">
    <name type="scientific">Fasciola hepatica</name>
    <name type="common">Liver fluke</name>
    <dbReference type="NCBI Taxonomy" id="6192"/>
    <lineage>
        <taxon>Eukaryota</taxon>
        <taxon>Metazoa</taxon>
        <taxon>Spiralia</taxon>
        <taxon>Lophotrochozoa</taxon>
        <taxon>Platyhelminthes</taxon>
        <taxon>Trematoda</taxon>
        <taxon>Digenea</taxon>
        <taxon>Plagiorchiida</taxon>
        <taxon>Echinostomata</taxon>
        <taxon>Echinostomatoidea</taxon>
        <taxon>Fasciolidae</taxon>
        <taxon>Fasciola</taxon>
    </lineage>
</organism>
<feature type="region of interest" description="Disordered" evidence="1">
    <location>
        <begin position="365"/>
        <end position="402"/>
    </location>
</feature>
<dbReference type="InterPro" id="IPR007502">
    <property type="entry name" value="Helicase-assoc_dom"/>
</dbReference>
<keyword evidence="3" id="KW-0067">ATP-binding</keyword>
<proteinExistence type="predicted"/>
<name>A0A4E0R8Q5_FASHE</name>
<evidence type="ECO:0000256" key="1">
    <source>
        <dbReference type="SAM" id="MobiDB-lite"/>
    </source>
</evidence>
<accession>A0A4E0R8Q5</accession>
<reference evidence="3" key="1">
    <citation type="submission" date="2019-03" db="EMBL/GenBank/DDBJ databases">
        <title>Improved annotation for the trematode Fasciola hepatica.</title>
        <authorList>
            <person name="Choi Y.-J."/>
            <person name="Martin J."/>
            <person name="Mitreva M."/>
        </authorList>
    </citation>
    <scope>NUCLEOTIDE SEQUENCE [LARGE SCALE GENOMIC DNA]</scope>
</reference>
<keyword evidence="3" id="KW-0547">Nucleotide-binding</keyword>
<dbReference type="SMART" id="SM00847">
    <property type="entry name" value="HA2"/>
    <property type="match status" value="1"/>
</dbReference>
<feature type="compositionally biased region" description="Basic and acidic residues" evidence="1">
    <location>
        <begin position="794"/>
        <end position="810"/>
    </location>
</feature>
<feature type="compositionally biased region" description="Low complexity" evidence="1">
    <location>
        <begin position="425"/>
        <end position="435"/>
    </location>
</feature>
<feature type="region of interest" description="Disordered" evidence="1">
    <location>
        <begin position="790"/>
        <end position="810"/>
    </location>
</feature>
<sequence length="847" mass="91638">MEMDAIDSFQDLTELGYHICDIPIPPRYAKMVLVSVALKCLDPILTIACILTYAEPFITPKNATERREMLNARKKFSADTLSDHMMLLRAFQFWQKARSEGWEKSFCQKNFISTAAFEIITVIRTQLLGQLRASGFVKARGSGDIRDLNTNSENWAVVKAALVAGMHANFVRIDREKNKLCSVKAPHNNTVQLHPHSVLATNADGTPVNYSILPCEWLVYDEMLVLSTNTVPKGTDFSDTSSYPVNSANADANMNGPTTASCASSFSVGFPERGTHFNSPTDLGLIRCATVVSPITIALMAGPMRMRPDLLRLTENAIHDIQTAQLDYQKRQVHLMAQPLPNQTVVIPTPNPLLVDWSPSNSLATHSTQSSSHVCGAGVRISSSSQRPERMATDPNESLSDSDCDVIWSTLVGAHSHESSHPTDSSRSGTSIPSSREARNYHTGLPSIKSLRTQNYSTSNVNAVSINPKCTGLLTGAANLDVSQTGVVGTESELVPLQFDDNKLLHFQSDAIAAQLILALRQKWQALLLRRLRNPGKQCSQQDESTLSVLVTVLTTEEQVLGLRQPSGVGARPRPMAAELCNQYESTIKIPTLSAPSKFVISADQSITRSTVSSLTDQSLACASGPSRALGALFSHSSVIGTQSSSDDSTRRLVSAEVQTPIEKGSVFSTLKELSMAKSPESSPLVNCQPRAQIQFPIFVNATPNDPFSAGIPTAAQTKSSLPSVKKDWFTTSAASHSLKTNTAICSSPSVQTASSIDSVPMTTSLVTPDLVNNFCERLIHSEPTLISLSGSDPVHERTMSSRGMTEPEERISSTIQPLMSTVSSFTPASSVCPLNQICSSSVAQNQ</sequence>
<dbReference type="GO" id="GO:0003723">
    <property type="term" value="F:RNA binding"/>
    <property type="evidence" value="ECO:0007669"/>
    <property type="project" value="TreeGrafter"/>
</dbReference>
<dbReference type="GO" id="GO:0004386">
    <property type="term" value="F:helicase activity"/>
    <property type="evidence" value="ECO:0007669"/>
    <property type="project" value="UniProtKB-KW"/>
</dbReference>
<gene>
    <name evidence="3" type="ORF">D915_006039</name>
</gene>
<dbReference type="AlphaFoldDB" id="A0A4E0R8Q5"/>
<dbReference type="PANTHER" id="PTHR18934:SF213">
    <property type="entry name" value="3'-5' RNA HELICASE YTHDC2"/>
    <property type="match status" value="1"/>
</dbReference>
<feature type="domain" description="Helicase-associated" evidence="2">
    <location>
        <begin position="1"/>
        <end position="88"/>
    </location>
</feature>
<evidence type="ECO:0000313" key="4">
    <source>
        <dbReference type="Proteomes" id="UP000230066"/>
    </source>
</evidence>
<dbReference type="Proteomes" id="UP000230066">
    <property type="component" value="Unassembled WGS sequence"/>
</dbReference>
<dbReference type="PANTHER" id="PTHR18934">
    <property type="entry name" value="ATP-DEPENDENT RNA HELICASE"/>
    <property type="match status" value="1"/>
</dbReference>
<evidence type="ECO:0000313" key="3">
    <source>
        <dbReference type="EMBL" id="THD23255.1"/>
    </source>
</evidence>
<keyword evidence="3" id="KW-0378">Hydrolase</keyword>
<keyword evidence="3" id="KW-0347">Helicase</keyword>